<dbReference type="GeneID" id="63824222"/>
<proteinExistence type="predicted"/>
<evidence type="ECO:0000256" key="1">
    <source>
        <dbReference type="SAM" id="MobiDB-lite"/>
    </source>
</evidence>
<dbReference type="InParanoid" id="A0A165D3D1"/>
<protein>
    <submittedName>
        <fullName evidence="3">Uncharacterized protein</fullName>
    </submittedName>
</protein>
<evidence type="ECO:0000313" key="4">
    <source>
        <dbReference type="Proteomes" id="UP000076871"/>
    </source>
</evidence>
<evidence type="ECO:0000256" key="2">
    <source>
        <dbReference type="SAM" id="Phobius"/>
    </source>
</evidence>
<name>A0A165D3D1_9APHY</name>
<feature type="region of interest" description="Disordered" evidence="1">
    <location>
        <begin position="83"/>
        <end position="140"/>
    </location>
</feature>
<keyword evidence="2" id="KW-0472">Membrane</keyword>
<keyword evidence="2" id="KW-1133">Transmembrane helix</keyword>
<evidence type="ECO:0000313" key="3">
    <source>
        <dbReference type="EMBL" id="KZT04079.1"/>
    </source>
</evidence>
<feature type="region of interest" description="Disordered" evidence="1">
    <location>
        <begin position="149"/>
        <end position="168"/>
    </location>
</feature>
<feature type="transmembrane region" description="Helical" evidence="2">
    <location>
        <begin position="300"/>
        <end position="319"/>
    </location>
</feature>
<dbReference type="AlphaFoldDB" id="A0A165D3D1"/>
<keyword evidence="2" id="KW-0812">Transmembrane</keyword>
<feature type="compositionally biased region" description="Basic and acidic residues" evidence="1">
    <location>
        <begin position="97"/>
        <end position="113"/>
    </location>
</feature>
<feature type="compositionally biased region" description="Low complexity" evidence="1">
    <location>
        <begin position="122"/>
        <end position="132"/>
    </location>
</feature>
<feature type="compositionally biased region" description="Basic and acidic residues" evidence="1">
    <location>
        <begin position="196"/>
        <end position="206"/>
    </location>
</feature>
<organism evidence="3 4">
    <name type="scientific">Laetiporus sulphureus 93-53</name>
    <dbReference type="NCBI Taxonomy" id="1314785"/>
    <lineage>
        <taxon>Eukaryota</taxon>
        <taxon>Fungi</taxon>
        <taxon>Dikarya</taxon>
        <taxon>Basidiomycota</taxon>
        <taxon>Agaricomycotina</taxon>
        <taxon>Agaricomycetes</taxon>
        <taxon>Polyporales</taxon>
        <taxon>Laetiporus</taxon>
    </lineage>
</organism>
<feature type="compositionally biased region" description="Basic residues" evidence="1">
    <location>
        <begin position="218"/>
        <end position="227"/>
    </location>
</feature>
<keyword evidence="4" id="KW-1185">Reference proteome</keyword>
<gene>
    <name evidence="3" type="ORF">LAESUDRAFT_715799</name>
</gene>
<sequence length="345" mass="38948">MCLDLYEGWEDLQVAWTLGDEGVIETTAEAFMFYLRALDDIPEETAHVHAKNFHKKVHALLDPITHLSWLVWCEELLSPGQAASMPGTSAMEVDADGEPKDDKSVHHFDQDKLADDEEASADDSSPTPSAKAIRPSSARCQSSWLRRRLPLLPRDSRKEPGKKEPARASHILKIPPCHFNLVTPHTFKRAHIDDSEPKSEHFHMLPEEPEVTTSSKMKSSKGKKRAKGSAVTSLSKLATTDEFLATITAEHDELQMCLSVTMSQFDLLLQDLQKMITDNHKFLGRKQLNLSVSRRRTGTVMPLGLVTACFCMLYLMFCFSAHMEQCTHHLWLQNLCCLFETIDMT</sequence>
<dbReference type="RefSeq" id="XP_040761819.1">
    <property type="nucleotide sequence ID" value="XM_040907193.1"/>
</dbReference>
<accession>A0A165D3D1</accession>
<feature type="compositionally biased region" description="Basic and acidic residues" evidence="1">
    <location>
        <begin position="154"/>
        <end position="167"/>
    </location>
</feature>
<feature type="region of interest" description="Disordered" evidence="1">
    <location>
        <begin position="196"/>
        <end position="229"/>
    </location>
</feature>
<dbReference type="EMBL" id="KV427639">
    <property type="protein sequence ID" value="KZT04079.1"/>
    <property type="molecule type" value="Genomic_DNA"/>
</dbReference>
<reference evidence="3 4" key="1">
    <citation type="journal article" date="2016" name="Mol. Biol. Evol.">
        <title>Comparative Genomics of Early-Diverging Mushroom-Forming Fungi Provides Insights into the Origins of Lignocellulose Decay Capabilities.</title>
        <authorList>
            <person name="Nagy L.G."/>
            <person name="Riley R."/>
            <person name="Tritt A."/>
            <person name="Adam C."/>
            <person name="Daum C."/>
            <person name="Floudas D."/>
            <person name="Sun H."/>
            <person name="Yadav J.S."/>
            <person name="Pangilinan J."/>
            <person name="Larsson K.H."/>
            <person name="Matsuura K."/>
            <person name="Barry K."/>
            <person name="Labutti K."/>
            <person name="Kuo R."/>
            <person name="Ohm R.A."/>
            <person name="Bhattacharya S.S."/>
            <person name="Shirouzu T."/>
            <person name="Yoshinaga Y."/>
            <person name="Martin F.M."/>
            <person name="Grigoriev I.V."/>
            <person name="Hibbett D.S."/>
        </authorList>
    </citation>
    <scope>NUCLEOTIDE SEQUENCE [LARGE SCALE GENOMIC DNA]</scope>
    <source>
        <strain evidence="3 4">93-53</strain>
    </source>
</reference>
<dbReference type="Proteomes" id="UP000076871">
    <property type="component" value="Unassembled WGS sequence"/>
</dbReference>